<comment type="caution">
    <text evidence="1">The sequence shown here is derived from an EMBL/GenBank/DDBJ whole genome shotgun (WGS) entry which is preliminary data.</text>
</comment>
<name>A0ABV3F8D4_9NOCA</name>
<proteinExistence type="predicted"/>
<reference evidence="1 2" key="1">
    <citation type="submission" date="2024-06" db="EMBL/GenBank/DDBJ databases">
        <title>The Natural Products Discovery Center: Release of the First 8490 Sequenced Strains for Exploring Actinobacteria Biosynthetic Diversity.</title>
        <authorList>
            <person name="Kalkreuter E."/>
            <person name="Kautsar S.A."/>
            <person name="Yang D."/>
            <person name="Bader C.D."/>
            <person name="Teijaro C.N."/>
            <person name="Fluegel L."/>
            <person name="Davis C.M."/>
            <person name="Simpson J.R."/>
            <person name="Lauterbach L."/>
            <person name="Steele A.D."/>
            <person name="Gui C."/>
            <person name="Meng S."/>
            <person name="Li G."/>
            <person name="Viehrig K."/>
            <person name="Ye F."/>
            <person name="Su P."/>
            <person name="Kiefer A.F."/>
            <person name="Nichols A."/>
            <person name="Cepeda A.J."/>
            <person name="Yan W."/>
            <person name="Fan B."/>
            <person name="Jiang Y."/>
            <person name="Adhikari A."/>
            <person name="Zheng C.-J."/>
            <person name="Schuster L."/>
            <person name="Cowan T.M."/>
            <person name="Smanski M.J."/>
            <person name="Chevrette M.G."/>
            <person name="De Carvalho L.P.S."/>
            <person name="Shen B."/>
        </authorList>
    </citation>
    <scope>NUCLEOTIDE SEQUENCE [LARGE SCALE GENOMIC DNA]</scope>
    <source>
        <strain evidence="1 2">NPDC050671</strain>
    </source>
</reference>
<accession>A0ABV3F8D4</accession>
<sequence>MTAERYSDEWERQLAAAKAERDRLDVVEDVLRDMLDAAAESQWRKDFRDCRAEQAKLSQYRAARDSVWADRDAADDRANELEFGREFLERSRERRAAGAQARGIERSR</sequence>
<gene>
    <name evidence="1" type="ORF">AB0H72_14835</name>
</gene>
<evidence type="ECO:0000313" key="2">
    <source>
        <dbReference type="Proteomes" id="UP001551658"/>
    </source>
</evidence>
<evidence type="ECO:0000313" key="1">
    <source>
        <dbReference type="EMBL" id="MEV0363971.1"/>
    </source>
</evidence>
<organism evidence="1 2">
    <name type="scientific">Nocardia fusca</name>
    <dbReference type="NCBI Taxonomy" id="941183"/>
    <lineage>
        <taxon>Bacteria</taxon>
        <taxon>Bacillati</taxon>
        <taxon>Actinomycetota</taxon>
        <taxon>Actinomycetes</taxon>
        <taxon>Mycobacteriales</taxon>
        <taxon>Nocardiaceae</taxon>
        <taxon>Nocardia</taxon>
    </lineage>
</organism>
<dbReference type="RefSeq" id="WP_357978771.1">
    <property type="nucleotide sequence ID" value="NZ_JBFAIH010000007.1"/>
</dbReference>
<dbReference type="EMBL" id="JBFAIH010000007">
    <property type="protein sequence ID" value="MEV0363971.1"/>
    <property type="molecule type" value="Genomic_DNA"/>
</dbReference>
<protein>
    <submittedName>
        <fullName evidence="1">Uncharacterized protein</fullName>
    </submittedName>
</protein>
<keyword evidence="2" id="KW-1185">Reference proteome</keyword>
<dbReference type="Proteomes" id="UP001551658">
    <property type="component" value="Unassembled WGS sequence"/>
</dbReference>